<organism evidence="1 2">
    <name type="scientific">Eiseniibacteriota bacterium</name>
    <dbReference type="NCBI Taxonomy" id="2212470"/>
    <lineage>
        <taxon>Bacteria</taxon>
        <taxon>Candidatus Eiseniibacteriota</taxon>
    </lineage>
</organism>
<sequence length="200" mass="20953">MFMGLSVANFVSVAQVHGSAGVEATSSVGYLGLASNGTLSDNGTARSWINVTAVNPSSRSLQFDTVIYKLWLEDLPREAGYAVGRTDVPVQNGTMTRWIYLAFSGSNTSSGVSVPAFGRATVPLVVDLTARLDPYTFAAVQNITGFAVSHGVSPTAIPSELFILTSLYIDGAPPPDSPTAALYLTDIVRIVIGQGTDYGA</sequence>
<reference evidence="1 2" key="1">
    <citation type="journal article" date="2019" name="Nat. Microbiol.">
        <title>Mediterranean grassland soil C-N compound turnover is dependent on rainfall and depth, and is mediated by genomically divergent microorganisms.</title>
        <authorList>
            <person name="Diamond S."/>
            <person name="Andeer P.F."/>
            <person name="Li Z."/>
            <person name="Crits-Christoph A."/>
            <person name="Burstein D."/>
            <person name="Anantharaman K."/>
            <person name="Lane K.R."/>
            <person name="Thomas B.C."/>
            <person name="Pan C."/>
            <person name="Northen T.R."/>
            <person name="Banfield J.F."/>
        </authorList>
    </citation>
    <scope>NUCLEOTIDE SEQUENCE [LARGE SCALE GENOMIC DNA]</scope>
    <source>
        <strain evidence="1">WS_1</strain>
    </source>
</reference>
<name>A0A538S6N9_UNCEI</name>
<comment type="caution">
    <text evidence="1">The sequence shown here is derived from an EMBL/GenBank/DDBJ whole genome shotgun (WGS) entry which is preliminary data.</text>
</comment>
<dbReference type="AlphaFoldDB" id="A0A538S6N9"/>
<gene>
    <name evidence="1" type="ORF">E6K71_11045</name>
</gene>
<dbReference type="Proteomes" id="UP000316292">
    <property type="component" value="Unassembled WGS sequence"/>
</dbReference>
<proteinExistence type="predicted"/>
<evidence type="ECO:0000313" key="1">
    <source>
        <dbReference type="EMBL" id="TMQ47048.1"/>
    </source>
</evidence>
<protein>
    <submittedName>
        <fullName evidence="1">Uncharacterized protein</fullName>
    </submittedName>
</protein>
<evidence type="ECO:0000313" key="2">
    <source>
        <dbReference type="Proteomes" id="UP000316292"/>
    </source>
</evidence>
<dbReference type="EMBL" id="VBOR01000130">
    <property type="protein sequence ID" value="TMQ47048.1"/>
    <property type="molecule type" value="Genomic_DNA"/>
</dbReference>
<accession>A0A538S6N9</accession>